<sequence>MTYKVFLYGCELQEKLLQVAIPESKCWVRAYRSDSFQNEMTQIKGRRYKEIYVK</sequence>
<dbReference type="EMBL" id="CAMGYJ010000002">
    <property type="protein sequence ID" value="CAI0386701.1"/>
    <property type="molecule type" value="Genomic_DNA"/>
</dbReference>
<name>A0AAV0HN39_9ROSI</name>
<dbReference type="Proteomes" id="UP001154282">
    <property type="component" value="Unassembled WGS sequence"/>
</dbReference>
<protein>
    <submittedName>
        <fullName evidence="1">Uncharacterized protein</fullName>
    </submittedName>
</protein>
<proteinExistence type="predicted"/>
<evidence type="ECO:0000313" key="1">
    <source>
        <dbReference type="EMBL" id="CAI0386701.1"/>
    </source>
</evidence>
<keyword evidence="2" id="KW-1185">Reference proteome</keyword>
<gene>
    <name evidence="1" type="ORF">LITE_LOCUS5197</name>
</gene>
<dbReference type="AlphaFoldDB" id="A0AAV0HN39"/>
<accession>A0AAV0HN39</accession>
<reference evidence="1" key="1">
    <citation type="submission" date="2022-08" db="EMBL/GenBank/DDBJ databases">
        <authorList>
            <person name="Gutierrez-Valencia J."/>
        </authorList>
    </citation>
    <scope>NUCLEOTIDE SEQUENCE</scope>
</reference>
<evidence type="ECO:0000313" key="2">
    <source>
        <dbReference type="Proteomes" id="UP001154282"/>
    </source>
</evidence>
<comment type="caution">
    <text evidence="1">The sequence shown here is derived from an EMBL/GenBank/DDBJ whole genome shotgun (WGS) entry which is preliminary data.</text>
</comment>
<organism evidence="1 2">
    <name type="scientific">Linum tenue</name>
    <dbReference type="NCBI Taxonomy" id="586396"/>
    <lineage>
        <taxon>Eukaryota</taxon>
        <taxon>Viridiplantae</taxon>
        <taxon>Streptophyta</taxon>
        <taxon>Embryophyta</taxon>
        <taxon>Tracheophyta</taxon>
        <taxon>Spermatophyta</taxon>
        <taxon>Magnoliopsida</taxon>
        <taxon>eudicotyledons</taxon>
        <taxon>Gunneridae</taxon>
        <taxon>Pentapetalae</taxon>
        <taxon>rosids</taxon>
        <taxon>fabids</taxon>
        <taxon>Malpighiales</taxon>
        <taxon>Linaceae</taxon>
        <taxon>Linum</taxon>
    </lineage>
</organism>